<evidence type="ECO:0000313" key="3">
    <source>
        <dbReference type="Proteomes" id="UP000199258"/>
    </source>
</evidence>
<dbReference type="AlphaFoldDB" id="A0A1G8ME31"/>
<dbReference type="GO" id="GO:0005975">
    <property type="term" value="P:carbohydrate metabolic process"/>
    <property type="evidence" value="ECO:0007669"/>
    <property type="project" value="UniProtKB-ARBA"/>
</dbReference>
<dbReference type="SUPFAM" id="SSF81296">
    <property type="entry name" value="E set domains"/>
    <property type="match status" value="1"/>
</dbReference>
<dbReference type="InterPro" id="IPR054409">
    <property type="entry name" value="X25_BaPul-like"/>
</dbReference>
<proteinExistence type="predicted"/>
<gene>
    <name evidence="2" type="ORF">SAMN04488693_11728</name>
</gene>
<evidence type="ECO:0000259" key="1">
    <source>
        <dbReference type="Pfam" id="PF22058"/>
    </source>
</evidence>
<accession>A0A1G8ME31</accession>
<dbReference type="InterPro" id="IPR013783">
    <property type="entry name" value="Ig-like_fold"/>
</dbReference>
<feature type="domain" description="Amylopullulanase X25" evidence="1">
    <location>
        <begin position="96"/>
        <end position="183"/>
    </location>
</feature>
<dbReference type="CDD" id="cd12962">
    <property type="entry name" value="X25_BaPul_like"/>
    <property type="match status" value="1"/>
</dbReference>
<protein>
    <recommendedName>
        <fullName evidence="1">Amylopullulanase X25 domain-containing protein</fullName>
    </recommendedName>
</protein>
<sequence length="195" mass="20655">MSAQDNTAARLKAIVQILAEQPGAPVKGTEVLAAAVARVPLSEWESEVLSGGVARGVKRLSAATATLVKEGFILKGRTGWTVTEEGARYATAPDAVALAGSFGHRLGAEDWSAAADQVQMAYSPVSQRWELTAQLPAGTYEYKVAIDRSWEENYGAFGVRNGANHVLQHDGGVVTFRYDHSSNDVAVTVLDGALV</sequence>
<name>A0A1G8ME31_9MICC</name>
<organism evidence="2 3">
    <name type="scientific">Arthrobacter subterraneus</name>
    <dbReference type="NCBI Taxonomy" id="335973"/>
    <lineage>
        <taxon>Bacteria</taxon>
        <taxon>Bacillati</taxon>
        <taxon>Actinomycetota</taxon>
        <taxon>Actinomycetes</taxon>
        <taxon>Micrococcales</taxon>
        <taxon>Micrococcaceae</taxon>
        <taxon>Arthrobacter</taxon>
    </lineage>
</organism>
<dbReference type="RefSeq" id="WP_090587708.1">
    <property type="nucleotide sequence ID" value="NZ_FNDT01000017.1"/>
</dbReference>
<dbReference type="Gene3D" id="2.60.40.10">
    <property type="entry name" value="Immunoglobulins"/>
    <property type="match status" value="1"/>
</dbReference>
<dbReference type="STRING" id="335973.SAMN04488693_11728"/>
<evidence type="ECO:0000313" key="2">
    <source>
        <dbReference type="EMBL" id="SDI65580.1"/>
    </source>
</evidence>
<keyword evidence="3" id="KW-1185">Reference proteome</keyword>
<dbReference type="Proteomes" id="UP000199258">
    <property type="component" value="Unassembled WGS sequence"/>
</dbReference>
<dbReference type="OrthoDB" id="9805159at2"/>
<dbReference type="InterPro" id="IPR014756">
    <property type="entry name" value="Ig_E-set"/>
</dbReference>
<dbReference type="EMBL" id="FNDT01000017">
    <property type="protein sequence ID" value="SDI65580.1"/>
    <property type="molecule type" value="Genomic_DNA"/>
</dbReference>
<dbReference type="Pfam" id="PF22058">
    <property type="entry name" value="X25_BaPul_like"/>
    <property type="match status" value="1"/>
</dbReference>
<reference evidence="2 3" key="1">
    <citation type="submission" date="2016-10" db="EMBL/GenBank/DDBJ databases">
        <authorList>
            <person name="de Groot N.N."/>
        </authorList>
    </citation>
    <scope>NUCLEOTIDE SEQUENCE [LARGE SCALE GENOMIC DNA]</scope>
    <source>
        <strain evidence="2 3">NP_1H</strain>
    </source>
</reference>